<sequence>MPVYTNSSLVLREKRWSKRRNTFLATRWESRLREGCWTVTGCSTIWMRGLTALELKLGNAFGKTEDVLDEGSVVPLAWQP</sequence>
<evidence type="ECO:0000313" key="1">
    <source>
        <dbReference type="EMBL" id="GAB0191821.1"/>
    </source>
</evidence>
<dbReference type="Proteomes" id="UP001623348">
    <property type="component" value="Unassembled WGS sequence"/>
</dbReference>
<organism evidence="1 2">
    <name type="scientific">Grus japonensis</name>
    <name type="common">Japanese crane</name>
    <name type="synonym">Red-crowned crane</name>
    <dbReference type="NCBI Taxonomy" id="30415"/>
    <lineage>
        <taxon>Eukaryota</taxon>
        <taxon>Metazoa</taxon>
        <taxon>Chordata</taxon>
        <taxon>Craniata</taxon>
        <taxon>Vertebrata</taxon>
        <taxon>Euteleostomi</taxon>
        <taxon>Archelosauria</taxon>
        <taxon>Archosauria</taxon>
        <taxon>Dinosauria</taxon>
        <taxon>Saurischia</taxon>
        <taxon>Theropoda</taxon>
        <taxon>Coelurosauria</taxon>
        <taxon>Aves</taxon>
        <taxon>Neognathae</taxon>
        <taxon>Neoaves</taxon>
        <taxon>Gruiformes</taxon>
        <taxon>Gruidae</taxon>
        <taxon>Grus</taxon>
    </lineage>
</organism>
<dbReference type="EMBL" id="BAAFJT010000006">
    <property type="protein sequence ID" value="GAB0191821.1"/>
    <property type="molecule type" value="Genomic_DNA"/>
</dbReference>
<evidence type="ECO:0000313" key="2">
    <source>
        <dbReference type="Proteomes" id="UP001623348"/>
    </source>
</evidence>
<name>A0ABC9X2M6_GRUJA</name>
<accession>A0ABC9X2M6</accession>
<reference evidence="1 2" key="1">
    <citation type="submission" date="2024-06" db="EMBL/GenBank/DDBJ databases">
        <title>The draft genome of Grus japonensis, version 3.</title>
        <authorList>
            <person name="Nabeshima K."/>
            <person name="Suzuki S."/>
            <person name="Onuma M."/>
        </authorList>
    </citation>
    <scope>NUCLEOTIDE SEQUENCE [LARGE SCALE GENOMIC DNA]</scope>
    <source>
        <strain evidence="1 2">451A</strain>
    </source>
</reference>
<keyword evidence="2" id="KW-1185">Reference proteome</keyword>
<proteinExistence type="predicted"/>
<dbReference type="AlphaFoldDB" id="A0ABC9X2M6"/>
<gene>
    <name evidence="1" type="ORF">GRJ2_001647400</name>
</gene>
<protein>
    <submittedName>
        <fullName evidence="1">Uncharacterized protein</fullName>
    </submittedName>
</protein>
<comment type="caution">
    <text evidence="1">The sequence shown here is derived from an EMBL/GenBank/DDBJ whole genome shotgun (WGS) entry which is preliminary data.</text>
</comment>